<evidence type="ECO:0000256" key="5">
    <source>
        <dbReference type="SAM" id="MobiDB-lite"/>
    </source>
</evidence>
<keyword evidence="6" id="KW-0472">Membrane</keyword>
<sequence length="1031" mass="114126">MSVIDMHAHARTRGQRHVGDARRQNDAARELAAALRGKIAGEVRFDGGSRALYATDHSIYRQVPIGVVIPRTDDDVIAVVAACRERGVPVLGRGCGTSLAGQTCNVAVVIDFSKYMNQLLALDPDSRQARVQPGLINDQLREAAQRHGLTFAPDPATHRYCTLGGNIGNNSCGAHTVMGGKTVDNVLELDVLTYDGLRMRVGETSDDEFELIVRAGGRRAQIYRDLKALIGRYGDAVRRSYPQIPRRVSGYNLDDLLPEKGFHVARSLVGSESTCALVLGATVRLIDYPAFRALMVLSYPNAAAAADEVVRIREFGPVAIEGFHHHMIDNMLRKGKRLPGMAMLDSDGAYLLVEFGGTSAEEAKGKVENTFAALRKMNTGASAMHLFEDPREQEEIWALREGGVGASRVPEDEEAWPSWEDAAVPPERLGDYLRDFDALNRRYSYRYTLYGHFGDGCVHTRMTFGLRTTEGVRKFRAYMEEAADLCLSYGGSLSGEHGDGQARGELLPKMFGAEVIQAFRDFKTIWDPTWRMNPGKIIDPYPLDTNLRTGPDYKPIDVVTHFHFPEDRNSFADATERCFGVGKCRELGGQTMCPSFQGTREEKYSTRGRARLLFEMMRGEAITDGWRSDAVRDALDLCLQCKGCKHDCPVSVDMATYKAEFLSHHYAGRLRPRAAYSMGLIDVWSRVAMLAPGWVNALLRTPGIGALLKAATGFTSQRETPAYAAESFQQWWQQREREHVRSGDPTLPEVILWPDTFNNFFLPGTAKAAVRVLEAAGYRVAVPAAPLCCGRPLYDYGFLDLAKRRLRRILDELRPAIRAGIPMVVLEPSCASVFRDEMPNLLATDRDAERLARQTKTLSELLAQTNGWSPPRLEARALLQSHCHQRAVLNADAQRELLVAMGIELQPLRSGCCGHAGSFGYEREHYDVSQTIAEQVLLPAVRKAAPDTLVIADGFSCRQQIRDGTGRWPMHPAEAVALALERQADRSIELAERRYLEPAARVKPEQAAIAAAALLAVGVIGTVALRRQRTS</sequence>
<dbReference type="PROSITE" id="PS51387">
    <property type="entry name" value="FAD_PCMH"/>
    <property type="match status" value="1"/>
</dbReference>
<evidence type="ECO:0000313" key="8">
    <source>
        <dbReference type="EMBL" id="PTB17883.1"/>
    </source>
</evidence>
<dbReference type="GO" id="GO:1903457">
    <property type="term" value="P:lactate catabolic process"/>
    <property type="evidence" value="ECO:0007669"/>
    <property type="project" value="TreeGrafter"/>
</dbReference>
<keyword evidence="4" id="KW-0560">Oxidoreductase</keyword>
<dbReference type="InterPro" id="IPR016166">
    <property type="entry name" value="FAD-bd_PCMH"/>
</dbReference>
<comment type="cofactor">
    <cofactor evidence="1">
        <name>FAD</name>
        <dbReference type="ChEBI" id="CHEBI:57692"/>
    </cofactor>
</comment>
<dbReference type="InterPro" id="IPR006094">
    <property type="entry name" value="Oxid_FAD_bind_N"/>
</dbReference>
<dbReference type="SUPFAM" id="SSF55103">
    <property type="entry name" value="FAD-linked oxidases, C-terminal domain"/>
    <property type="match status" value="1"/>
</dbReference>
<dbReference type="Pfam" id="PF02913">
    <property type="entry name" value="FAD-oxidase_C"/>
    <property type="match status" value="1"/>
</dbReference>
<dbReference type="InterPro" id="IPR004113">
    <property type="entry name" value="FAD-bd_oxidored_4_C"/>
</dbReference>
<dbReference type="RefSeq" id="WP_107153372.1">
    <property type="nucleotide sequence ID" value="NZ_PYUC01000015.1"/>
</dbReference>
<feature type="region of interest" description="Disordered" evidence="5">
    <location>
        <begin position="1"/>
        <end position="23"/>
    </location>
</feature>
<dbReference type="PANTHER" id="PTHR11748:SF119">
    <property type="entry name" value="D-2-HYDROXYGLUTARATE DEHYDROGENASE"/>
    <property type="match status" value="1"/>
</dbReference>
<dbReference type="PANTHER" id="PTHR11748">
    <property type="entry name" value="D-LACTATE DEHYDROGENASE"/>
    <property type="match status" value="1"/>
</dbReference>
<evidence type="ECO:0000313" key="9">
    <source>
        <dbReference type="Proteomes" id="UP000240638"/>
    </source>
</evidence>
<evidence type="ECO:0000259" key="7">
    <source>
        <dbReference type="PROSITE" id="PS51387"/>
    </source>
</evidence>
<dbReference type="Pfam" id="PF01565">
    <property type="entry name" value="FAD_binding_4"/>
    <property type="match status" value="1"/>
</dbReference>
<dbReference type="Pfam" id="PF13183">
    <property type="entry name" value="Fer4_8"/>
    <property type="match status" value="1"/>
</dbReference>
<dbReference type="Proteomes" id="UP000240638">
    <property type="component" value="Unassembled WGS sequence"/>
</dbReference>
<gene>
    <name evidence="8" type="ORF">C9I57_25490</name>
</gene>
<dbReference type="InterPro" id="IPR017896">
    <property type="entry name" value="4Fe4S_Fe-S-bd"/>
</dbReference>
<evidence type="ECO:0000256" key="6">
    <source>
        <dbReference type="SAM" id="Phobius"/>
    </source>
</evidence>
<keyword evidence="2" id="KW-0285">Flavoprotein</keyword>
<dbReference type="InterPro" id="IPR016169">
    <property type="entry name" value="FAD-bd_PCMH_sub2"/>
</dbReference>
<dbReference type="GO" id="GO:0004458">
    <property type="term" value="F:D-lactate dehydrogenase (cytochrome) activity"/>
    <property type="evidence" value="ECO:0007669"/>
    <property type="project" value="TreeGrafter"/>
</dbReference>
<dbReference type="InterPro" id="IPR016171">
    <property type="entry name" value="Vanillyl_alc_oxidase_C-sub2"/>
</dbReference>
<dbReference type="InterPro" id="IPR004017">
    <property type="entry name" value="Cys_rich_dom"/>
</dbReference>
<dbReference type="Pfam" id="PF02754">
    <property type="entry name" value="CCG"/>
    <property type="match status" value="2"/>
</dbReference>
<name>A0A2T3XMY8_9BURK</name>
<keyword evidence="6" id="KW-0812">Transmembrane</keyword>
<keyword evidence="6" id="KW-1133">Transmembrane helix</keyword>
<organism evidence="8 9">
    <name type="scientific">Trinickia symbiotica</name>
    <dbReference type="NCBI Taxonomy" id="863227"/>
    <lineage>
        <taxon>Bacteria</taxon>
        <taxon>Pseudomonadati</taxon>
        <taxon>Pseudomonadota</taxon>
        <taxon>Betaproteobacteria</taxon>
        <taxon>Burkholderiales</taxon>
        <taxon>Burkholderiaceae</taxon>
        <taxon>Trinickia</taxon>
    </lineage>
</organism>
<dbReference type="SUPFAM" id="SSF56176">
    <property type="entry name" value="FAD-binding/transporter-associated domain-like"/>
    <property type="match status" value="1"/>
</dbReference>
<dbReference type="SUPFAM" id="SSF46548">
    <property type="entry name" value="alpha-helical ferredoxin"/>
    <property type="match status" value="1"/>
</dbReference>
<dbReference type="Gene3D" id="3.30.465.10">
    <property type="match status" value="1"/>
</dbReference>
<comment type="caution">
    <text evidence="8">The sequence shown here is derived from an EMBL/GenBank/DDBJ whole genome shotgun (WGS) entry which is preliminary data.</text>
</comment>
<evidence type="ECO:0000256" key="1">
    <source>
        <dbReference type="ARBA" id="ARBA00001974"/>
    </source>
</evidence>
<evidence type="ECO:0000256" key="2">
    <source>
        <dbReference type="ARBA" id="ARBA00022630"/>
    </source>
</evidence>
<reference evidence="8 9" key="1">
    <citation type="submission" date="2018-03" db="EMBL/GenBank/DDBJ databases">
        <title>Whole genome analyses suggest that Burkholderia sensu lato contains two further novel genera in the rhizoxinica-symbiotica group Mycetohabitans gen. nov., and Trinickia gen. nov.: implications for the evolution of diazotrophy and nodulation in the Burkholderiaceae.</title>
        <authorList>
            <person name="Estrada De Los Santos P."/>
            <person name="Palmer M."/>
            <person name="Chavez-Ramirez B."/>
            <person name="Steenkamp E.T."/>
            <person name="Hirsch A.M."/>
            <person name="Manyaka P."/>
            <person name="Maluk M."/>
            <person name="Lafos M."/>
            <person name="Crook M."/>
            <person name="Gross E."/>
            <person name="Simon M.F."/>
            <person name="Bueno Dos Reis Junior F."/>
            <person name="Poole P.S."/>
            <person name="Venter S.N."/>
            <person name="James E.K."/>
        </authorList>
    </citation>
    <scope>NUCLEOTIDE SEQUENCE [LARGE SCALE GENOMIC DNA]</scope>
    <source>
        <strain evidence="8 9">JPY-366</strain>
    </source>
</reference>
<accession>A0A2T3XMY8</accession>
<feature type="transmembrane region" description="Helical" evidence="6">
    <location>
        <begin position="1007"/>
        <end position="1025"/>
    </location>
</feature>
<evidence type="ECO:0000256" key="4">
    <source>
        <dbReference type="ARBA" id="ARBA00023002"/>
    </source>
</evidence>
<proteinExistence type="predicted"/>
<dbReference type="InterPro" id="IPR016164">
    <property type="entry name" value="FAD-linked_Oxase-like_C"/>
</dbReference>
<dbReference type="AlphaFoldDB" id="A0A2T3XMY8"/>
<evidence type="ECO:0000256" key="3">
    <source>
        <dbReference type="ARBA" id="ARBA00022827"/>
    </source>
</evidence>
<dbReference type="EMBL" id="PYUC01000015">
    <property type="protein sequence ID" value="PTB17883.1"/>
    <property type="molecule type" value="Genomic_DNA"/>
</dbReference>
<dbReference type="Gene3D" id="1.10.45.10">
    <property type="entry name" value="Vanillyl-alcohol Oxidase, Chain A, domain 4"/>
    <property type="match status" value="1"/>
</dbReference>
<dbReference type="GO" id="GO:0071949">
    <property type="term" value="F:FAD binding"/>
    <property type="evidence" value="ECO:0007669"/>
    <property type="project" value="InterPro"/>
</dbReference>
<keyword evidence="3" id="KW-0274">FAD</keyword>
<dbReference type="GO" id="GO:0008720">
    <property type="term" value="F:D-lactate dehydrogenase (NAD+) activity"/>
    <property type="evidence" value="ECO:0007669"/>
    <property type="project" value="TreeGrafter"/>
</dbReference>
<dbReference type="Gene3D" id="3.30.70.2740">
    <property type="match status" value="1"/>
</dbReference>
<feature type="domain" description="FAD-binding PCMH-type" evidence="7">
    <location>
        <begin position="60"/>
        <end position="288"/>
    </location>
</feature>
<dbReference type="InterPro" id="IPR036318">
    <property type="entry name" value="FAD-bd_PCMH-like_sf"/>
</dbReference>
<protein>
    <submittedName>
        <fullName evidence="8">FAD-binding oxidoreductase</fullName>
    </submittedName>
</protein>